<comment type="caution">
    <text evidence="6">The sequence shown here is derived from an EMBL/GenBank/DDBJ whole genome shotgun (WGS) entry which is preliminary data.</text>
</comment>
<dbReference type="GO" id="GO:0000287">
    <property type="term" value="F:magnesium ion binding"/>
    <property type="evidence" value="ECO:0007669"/>
    <property type="project" value="TreeGrafter"/>
</dbReference>
<dbReference type="GO" id="GO:0005524">
    <property type="term" value="F:ATP binding"/>
    <property type="evidence" value="ECO:0007669"/>
    <property type="project" value="TreeGrafter"/>
</dbReference>
<dbReference type="GO" id="GO:0030170">
    <property type="term" value="F:pyridoxal phosphate binding"/>
    <property type="evidence" value="ECO:0007669"/>
    <property type="project" value="TreeGrafter"/>
</dbReference>
<dbReference type="Pfam" id="PF00291">
    <property type="entry name" value="PALP"/>
    <property type="match status" value="1"/>
</dbReference>
<dbReference type="RefSeq" id="WP_166521723.1">
    <property type="nucleotide sequence ID" value="NZ_JAAABI010000001.1"/>
</dbReference>
<dbReference type="SUPFAM" id="SSF53686">
    <property type="entry name" value="Tryptophan synthase beta subunit-like PLP-dependent enzymes"/>
    <property type="match status" value="1"/>
</dbReference>
<evidence type="ECO:0000256" key="4">
    <source>
        <dbReference type="ARBA" id="ARBA00023239"/>
    </source>
</evidence>
<dbReference type="NCBIfam" id="NF005147">
    <property type="entry name" value="PRK06608.1"/>
    <property type="match status" value="1"/>
</dbReference>
<evidence type="ECO:0000313" key="7">
    <source>
        <dbReference type="Proteomes" id="UP000667650"/>
    </source>
</evidence>
<dbReference type="CDD" id="cd01562">
    <property type="entry name" value="Thr-dehyd"/>
    <property type="match status" value="1"/>
</dbReference>
<dbReference type="GO" id="GO:0030378">
    <property type="term" value="F:serine racemase activity"/>
    <property type="evidence" value="ECO:0007669"/>
    <property type="project" value="TreeGrafter"/>
</dbReference>
<evidence type="ECO:0000256" key="3">
    <source>
        <dbReference type="ARBA" id="ARBA00022898"/>
    </source>
</evidence>
<gene>
    <name evidence="6" type="ORF">GTQ34_00070</name>
</gene>
<evidence type="ECO:0000256" key="1">
    <source>
        <dbReference type="ARBA" id="ARBA00001933"/>
    </source>
</evidence>
<keyword evidence="3" id="KW-0663">Pyridoxal phosphate</keyword>
<accession>A0A964T9L9</accession>
<evidence type="ECO:0000259" key="5">
    <source>
        <dbReference type="Pfam" id="PF00291"/>
    </source>
</evidence>
<dbReference type="PANTHER" id="PTHR43050">
    <property type="entry name" value="SERINE / THREONINE RACEMASE FAMILY MEMBER"/>
    <property type="match status" value="1"/>
</dbReference>
<dbReference type="InterPro" id="IPR001926">
    <property type="entry name" value="TrpB-like_PALP"/>
</dbReference>
<dbReference type="Proteomes" id="UP000667650">
    <property type="component" value="Unassembled WGS sequence"/>
</dbReference>
<evidence type="ECO:0000256" key="2">
    <source>
        <dbReference type="ARBA" id="ARBA00010869"/>
    </source>
</evidence>
<reference evidence="6" key="1">
    <citation type="submission" date="2020-01" db="EMBL/GenBank/DDBJ databases">
        <title>Muricauda ochracea sp. nov., isolated from a tidal flat of Garorim bay in Korea.</title>
        <authorList>
            <person name="Kim D."/>
            <person name="Yoo Y."/>
            <person name="Kim J.-J."/>
        </authorList>
    </citation>
    <scope>NUCLEOTIDE SEQUENCE</scope>
    <source>
        <strain evidence="6">JGD-17</strain>
    </source>
</reference>
<feature type="domain" description="Tryptophan synthase beta chain-like PALP" evidence="5">
    <location>
        <begin position="17"/>
        <end position="305"/>
    </location>
</feature>
<comment type="similarity">
    <text evidence="2">Belongs to the serine/threonine dehydratase family.</text>
</comment>
<dbReference type="EMBL" id="JAAABI010000001">
    <property type="protein sequence ID" value="NAY90299.1"/>
    <property type="molecule type" value="Genomic_DNA"/>
</dbReference>
<dbReference type="AlphaFoldDB" id="A0A964T9L9"/>
<dbReference type="PANTHER" id="PTHR43050:SF1">
    <property type="entry name" value="SERINE RACEMASE"/>
    <property type="match status" value="1"/>
</dbReference>
<sequence>MSLKLDDIKKARSRIGPYINKTPILTSSLLNQWLGHEIFFKAENFQKIGAFKARGACNTIAWLKEQGNRPSKIVANSSGNHAQAVAYAASSFGIPVTIFMPEYSSKIKIQATKSYGAEVVLSKTRIITDEKVQEAASEKSVYWIPPFNHNQVICGQGTAVYESLRDLENVDAVFAPCGGGGLLSGSLIATRGLSPKTQVIGVEPLNANDAAESLRKGSIQRLSTVPNTLADGAMTMAVGDITFEYLKQLDDFFEIEEHHIVYWTQWLTHLLKCRIEPTCAMSMEAVRRWLGTKKTKKRVLVVISGGNMDQATTQKIWQKDWLGVIPTSII</sequence>
<dbReference type="FunFam" id="3.40.50.1100:FF:000005">
    <property type="entry name" value="Threonine dehydratase catabolic"/>
    <property type="match status" value="1"/>
</dbReference>
<name>A0A964T9L9_9FLAO</name>
<dbReference type="GO" id="GO:0008721">
    <property type="term" value="F:D-serine ammonia-lyase activity"/>
    <property type="evidence" value="ECO:0007669"/>
    <property type="project" value="TreeGrafter"/>
</dbReference>
<dbReference type="GO" id="GO:0003941">
    <property type="term" value="F:L-serine ammonia-lyase activity"/>
    <property type="evidence" value="ECO:0007669"/>
    <property type="project" value="TreeGrafter"/>
</dbReference>
<dbReference type="Gene3D" id="3.40.50.1100">
    <property type="match status" value="2"/>
</dbReference>
<dbReference type="GO" id="GO:0018114">
    <property type="term" value="F:threonine racemase activity"/>
    <property type="evidence" value="ECO:0007669"/>
    <property type="project" value="TreeGrafter"/>
</dbReference>
<protein>
    <submittedName>
        <fullName evidence="6">Serine/threonine dehydratase</fullName>
    </submittedName>
</protein>
<organism evidence="6 7">
    <name type="scientific">Flagellimonas ochracea</name>
    <dbReference type="NCBI Taxonomy" id="2696472"/>
    <lineage>
        <taxon>Bacteria</taxon>
        <taxon>Pseudomonadati</taxon>
        <taxon>Bacteroidota</taxon>
        <taxon>Flavobacteriia</taxon>
        <taxon>Flavobacteriales</taxon>
        <taxon>Flavobacteriaceae</taxon>
        <taxon>Flagellimonas</taxon>
    </lineage>
</organism>
<keyword evidence="4" id="KW-0456">Lyase</keyword>
<keyword evidence="7" id="KW-1185">Reference proteome</keyword>
<evidence type="ECO:0000313" key="6">
    <source>
        <dbReference type="EMBL" id="NAY90299.1"/>
    </source>
</evidence>
<comment type="cofactor">
    <cofactor evidence="1">
        <name>pyridoxal 5'-phosphate</name>
        <dbReference type="ChEBI" id="CHEBI:597326"/>
    </cofactor>
</comment>
<proteinExistence type="inferred from homology"/>
<dbReference type="InterPro" id="IPR036052">
    <property type="entry name" value="TrpB-like_PALP_sf"/>
</dbReference>